<name>A0A1M6K9V2_9FIRM</name>
<keyword evidence="1" id="KW-1133">Transmembrane helix</keyword>
<dbReference type="Pfam" id="PF02368">
    <property type="entry name" value="Big_2"/>
    <property type="match status" value="1"/>
</dbReference>
<evidence type="ECO:0000256" key="1">
    <source>
        <dbReference type="SAM" id="Phobius"/>
    </source>
</evidence>
<keyword evidence="1" id="KW-0812">Transmembrane</keyword>
<feature type="transmembrane region" description="Helical" evidence="1">
    <location>
        <begin position="12"/>
        <end position="31"/>
    </location>
</feature>
<evidence type="ECO:0000259" key="2">
    <source>
        <dbReference type="Pfam" id="PF02368"/>
    </source>
</evidence>
<protein>
    <submittedName>
        <fullName evidence="3">Ig-like domain (Group 2)</fullName>
    </submittedName>
</protein>
<dbReference type="EMBL" id="FRAC01000006">
    <property type="protein sequence ID" value="SHJ55719.1"/>
    <property type="molecule type" value="Genomic_DNA"/>
</dbReference>
<evidence type="ECO:0000313" key="4">
    <source>
        <dbReference type="Proteomes" id="UP000184386"/>
    </source>
</evidence>
<organism evidence="3 4">
    <name type="scientific">Anaerocolumna jejuensis DSM 15929</name>
    <dbReference type="NCBI Taxonomy" id="1121322"/>
    <lineage>
        <taxon>Bacteria</taxon>
        <taxon>Bacillati</taxon>
        <taxon>Bacillota</taxon>
        <taxon>Clostridia</taxon>
        <taxon>Lachnospirales</taxon>
        <taxon>Lachnospiraceae</taxon>
        <taxon>Anaerocolumna</taxon>
    </lineage>
</organism>
<gene>
    <name evidence="3" type="ORF">SAMN02745136_00374</name>
</gene>
<dbReference type="OrthoDB" id="2039657at2"/>
<dbReference type="Proteomes" id="UP000184386">
    <property type="component" value="Unassembled WGS sequence"/>
</dbReference>
<dbReference type="STRING" id="1121322.SAMN02745136_00374"/>
<proteinExistence type="predicted"/>
<dbReference type="Gene3D" id="2.60.40.1080">
    <property type="match status" value="2"/>
</dbReference>
<feature type="domain" description="BIG2" evidence="2">
    <location>
        <begin position="142"/>
        <end position="175"/>
    </location>
</feature>
<sequence length="189" mass="21929">MKKDFFRLFRFQGPISIVYYIAFAGLLWYLIIPHTSLYYKSNIFDPFSQKINAEDIVLKKGEEFHIYLLRLNKRVSFSSTDIKVADVNIFGTVTAFRPGTTFIRIRFDGKERKCRVRVIDISRKKLVLSKWNGSRLYIKGPNGRVKWYSGNKKVATVSRFGKVRARKKGSAVIYARVEGKLLTCQVTVK</sequence>
<keyword evidence="1" id="KW-0472">Membrane</keyword>
<keyword evidence="4" id="KW-1185">Reference proteome</keyword>
<reference evidence="3 4" key="1">
    <citation type="submission" date="2016-11" db="EMBL/GenBank/DDBJ databases">
        <authorList>
            <person name="Jaros S."/>
            <person name="Januszkiewicz K."/>
            <person name="Wedrychowicz H."/>
        </authorList>
    </citation>
    <scope>NUCLEOTIDE SEQUENCE [LARGE SCALE GENOMIC DNA]</scope>
    <source>
        <strain evidence="3 4">DSM 15929</strain>
    </source>
</reference>
<evidence type="ECO:0000313" key="3">
    <source>
        <dbReference type="EMBL" id="SHJ55719.1"/>
    </source>
</evidence>
<accession>A0A1M6K9V2</accession>
<dbReference type="InterPro" id="IPR008964">
    <property type="entry name" value="Invasin/intimin_cell_adhesion"/>
</dbReference>
<dbReference type="InterPro" id="IPR003343">
    <property type="entry name" value="Big_2"/>
</dbReference>
<dbReference type="SUPFAM" id="SSF49373">
    <property type="entry name" value="Invasin/intimin cell-adhesion fragments"/>
    <property type="match status" value="2"/>
</dbReference>
<dbReference type="AlphaFoldDB" id="A0A1M6K9V2"/>
<dbReference type="RefSeq" id="WP_073272370.1">
    <property type="nucleotide sequence ID" value="NZ_FRAC01000006.1"/>
</dbReference>